<feature type="domain" description="PKD" evidence="7">
    <location>
        <begin position="2579"/>
        <end position="2630"/>
    </location>
</feature>
<dbReference type="InterPro" id="IPR045828">
    <property type="entry name" value="PKD_Bacteroidetes"/>
</dbReference>
<feature type="domain" description="PKD" evidence="7">
    <location>
        <begin position="2735"/>
        <end position="2803"/>
    </location>
</feature>
<keyword evidence="4" id="KW-1133">Transmembrane helix</keyword>
<dbReference type="GO" id="GO:0005261">
    <property type="term" value="F:monoatomic cation channel activity"/>
    <property type="evidence" value="ECO:0007669"/>
    <property type="project" value="TreeGrafter"/>
</dbReference>
<proteinExistence type="predicted"/>
<dbReference type="InterPro" id="IPR022409">
    <property type="entry name" value="PKD/Chitinase_dom"/>
</dbReference>
<evidence type="ECO:0000256" key="2">
    <source>
        <dbReference type="ARBA" id="ARBA00022692"/>
    </source>
</evidence>
<dbReference type="Gene3D" id="2.60.40.10">
    <property type="entry name" value="Immunoglobulins"/>
    <property type="match status" value="8"/>
</dbReference>
<keyword evidence="5" id="KW-0472">Membrane</keyword>
<keyword evidence="9" id="KW-1185">Reference proteome</keyword>
<dbReference type="PROSITE" id="PS50093">
    <property type="entry name" value="PKD"/>
    <property type="match status" value="3"/>
</dbReference>
<keyword evidence="6" id="KW-0732">Signal</keyword>
<organism evidence="8 9">
    <name type="scientific">Hufsiella arboris</name>
    <dbReference type="NCBI Taxonomy" id="2695275"/>
    <lineage>
        <taxon>Bacteria</taxon>
        <taxon>Pseudomonadati</taxon>
        <taxon>Bacteroidota</taxon>
        <taxon>Sphingobacteriia</taxon>
        <taxon>Sphingobacteriales</taxon>
        <taxon>Sphingobacteriaceae</taxon>
        <taxon>Hufsiella</taxon>
    </lineage>
</organism>
<protein>
    <submittedName>
        <fullName evidence="8">PKD domain-containing protein</fullName>
    </submittedName>
</protein>
<dbReference type="SUPFAM" id="SSF49299">
    <property type="entry name" value="PKD domain"/>
    <property type="match status" value="7"/>
</dbReference>
<sequence length="2907" mass="312312">MNIFTKFFTCCILSLCVGLGVARGQTISVGNVDPGAGNSYGQGSTIAVPITITQSAGGYINQGNVFTAELLDAGGNVIATTAYSGVYTGFLNLNVPASVTTGSGYKVRVRSSNPASTVTSGSFSIAASPVPVVKLKGESTVGTTTDVFGRCTNSTSPFNFTNQSSNADAVTATIVDLKTGSVVSTLDFSSGNTQSFTPGDSYYSVTVKAVKNGVVSTKTYYYLNNTERNPFINVYQDPICENGIITFEVDPVAMSGNFDGNIYTIDWGDGSPIQYLTKYEILALNKKITHVYNKAICQNGGAPFQVIQQSRHPFCDLTSAQQRPTVVVYKKPVLAIGTPAKQCADKTLTFVNNSIPGSTASACEDPNSTYTWYVDGVEVLTDVPKSTSLTHTFTTNGNHTVAIKYTSYTPCPVSNVSVPVCIQAQPTVSFNIIEASPSCAPATIHPQNTSVVDASCSATNTWNWSVSGTAGGWTIDDAGAQSPEIKFTKAGKYTISLSVTTSACGIYTAPDKFFVVNEVPVATLSADKVYCGANRTFKFDNTNGDTQTTLRGTGEETGTTYTWDISPAAGWAFKGGSNIHTKYPEIEFTATGSYTIKVTHTNSCGTADDTQVLEFKPSPESQPGTYAAICPEGNVTLDGKIVYNGTTYNSVSTLPAGITFEWLGGAAGTISDRTILNPVYTPAASEYGTTVRLTLRVKSLLNPSPCDVIDNWADIIVRPKNIGADKTLAAICDKTSFGNYDIRTGQPSTLVAGSSFSWTATGTNVTGFSANGTGNFINDILTLTDAANPGSVTYSVTPRSNNCDGTAFDITVPVKPRPVLTLPAALIVCSGNAAGITLNSSLPGTTYTWSSSGSGVTGKTNQATPILVTEINDVLVNSGTVDKTVTYTVTPYANGCDGTAKPIVVTVKPPATAANAGADKTICRSSYVLEGNDVAPFTGTWSIVGHPEVTFSPNANVRNATAGGLLPDQTYTFQWSVTGSGCSNNNDDVVITTLPALSTPLPGADASLCNWVAPTNNTFTLNANNGSALPSFETGKWTIQSEPDGSAAYILPADENKYNAVIRNLSPTTPTKPYVFKWEVKNDCGSASNTMQLFVYPVPIAGRLTGGDNICEGATALQLEYVPHYTSTFASWQSSSSASAGFTDIPGSGNTYTPTALTQTTYYRVRVSSLDPTCPGQDFSNVKVINVTPKSVGGVSSGAATVCKDSNHGYVTLDLTTVTGDVQKWQYNTGTVWIDIANATNQYEYTDLSVTTKYRAVVKNGAYCPEAYSTETTITVVPPVSTPRPGSDTKICDQPTYPMTAEAPTVGQGTWTLISGQTGITYASHDPHAVVSGLVPDDNPYKFEWRIKGTLATPYPCGEKWDFVSITVRPKPADADASATDLCHWNALSNNTVTLTGTSPAHAYEHGEWRIINFPTGSGATITNAQMASATLKNTIPGKYILGYKLVNDVPCEGAEKEVTINIYKDPEPGVLKNAQTVCEGTPVTLTLDGSDGAHFKWQTSTSATGSWTDITSNDDQLTYALTDNSAGIRFFRVKVFGENAACDFVPSNVVKIEFTLPTKAGDATGERTWCLGSASGNVTLANSRGVITWQSSADSLTWSNTGYSSTTQPYLNLQTTTWYRAVVKNGDCPESTSNTVKITVNPTVPDAHAGDDKIVCNVTEYQLNGNAETGFTGLWTVSGHPEVTFSPDASHADAIAKNLTPGNAYTFAWTLNGQAPCPSKPDDVRITIRPKMVAQITAIADVCDNTETANNNRLIRANQPRSVYNETGKWKIESQPTGGNAAIADDTQYNTSISNLIPGEYILSWQLYNDAVDAPCVTTAARDTFQVYPQPLAGAVTPSPAIVCKGDPSTLRLAGYSKGVIEQWETSDNASFTNPIIIAETSDTHTFTNIQNTLFYRVKIKSLGPNCQPVYTTGISVVVNEPSKGGETTSNYIVCSGDAAERRINLDRYIGTPIYWEYRDKGDSNWTRVFRTNVFINYSGLTKTREYRAWVQNGVCNPDSSTITTITVNDPPIQAKAGEDETLCAQTTYQLHGNSANAGSKGKWTLSPSRSEITFDNDTIPDAKASGLIAGKIYNFVWRISNEQCGYTEDAVTITNLAPLENKISAVPTVCSGSDVTINGEKPTGGDNINYEFKWESSTDSLSWTVIPGETNQSLIVTGLTQTTSFRRTVTSGQCLSVSTVKTVTVQPALSNNVVGTDQSVCYAKVPLPLTEIQAPTGGDGNYTYQWQKDIGDGTGFKNIFGANTASYQPDALTKTTKFKRVIKSGQCTVPLESNIITITVNPLPKANYTYTEEKGCVPFAIDASNIRVVDFADGNGDYHWYADGRYIGKGITFPGYTINTFTTTGVVIKLVAISKFGCDSVSYEHTFGTRSNVTPKFTMSVKKGCGPLTVQFDNKSSSFDDVTFHWDFGNGQTSDKTYPDAVTFDARTDGRDSLYFVTLTSATPSCGSKSVTDTVWVRPKPIAIFTPDNLSGCSPFKVNFTNLSPGTGNKYTFKFGDGTPAETYDDTRTVSHIYTTNILKNFKVTMVAQNECGIDSASYSIRVFPNDVVASVVVVGERKGCAPFYTEFKNNSVRAKTYVYDFGDGSVEQSSTAPEIFKHIYKQPGKYRVKVTASNGCAENYAIDSVEVYPNPEFKITAAPTEGCGKIAVVFNNQTKNAKSYRWEFGDGTYSTEVNPVHIYDHVGSPFTVKIIATSAYGCTDTLVLPDYINVYPKPKAAFDVDPGTEITVPKYSFVFQDKSPERPNKWRWDFGDGTFSTLQSPTHAYTDTGYFNVRLIVMNKNGCADTIAKMVKINSVEGKLFVPNAFIPGSRSPELSVFRVKATGMSEWRMRVFNKWGQQLWESTALDDTGTPTEGWDGMMNGIPAPQGVYVWEIKAKFKNGSEWKGMAYDGKEPKRVGVIHLIR</sequence>
<comment type="caution">
    <text evidence="8">The sequence shown here is derived from an EMBL/GenBank/DDBJ whole genome shotgun (WGS) entry which is preliminary data.</text>
</comment>
<dbReference type="Proteomes" id="UP000466586">
    <property type="component" value="Unassembled WGS sequence"/>
</dbReference>
<evidence type="ECO:0000256" key="1">
    <source>
        <dbReference type="ARBA" id="ARBA00004141"/>
    </source>
</evidence>
<dbReference type="InterPro" id="IPR013783">
    <property type="entry name" value="Ig-like_fold"/>
</dbReference>
<comment type="subcellular location">
    <subcellularLocation>
        <location evidence="1">Membrane</location>
        <topology evidence="1">Multi-pass membrane protein</topology>
    </subcellularLocation>
</comment>
<accession>A0A7K1Y8U8</accession>
<dbReference type="InterPro" id="IPR000601">
    <property type="entry name" value="PKD_dom"/>
</dbReference>
<dbReference type="Pfam" id="PF18911">
    <property type="entry name" value="PKD_4"/>
    <property type="match status" value="2"/>
</dbReference>
<evidence type="ECO:0000313" key="9">
    <source>
        <dbReference type="Proteomes" id="UP000466586"/>
    </source>
</evidence>
<evidence type="ECO:0000256" key="4">
    <source>
        <dbReference type="ARBA" id="ARBA00022989"/>
    </source>
</evidence>
<dbReference type="Pfam" id="PF00801">
    <property type="entry name" value="PKD"/>
    <property type="match status" value="2"/>
</dbReference>
<feature type="signal peptide" evidence="6">
    <location>
        <begin position="1"/>
        <end position="22"/>
    </location>
</feature>
<dbReference type="SMART" id="SM00089">
    <property type="entry name" value="PKD"/>
    <property type="match status" value="6"/>
</dbReference>
<evidence type="ECO:0000256" key="3">
    <source>
        <dbReference type="ARBA" id="ARBA00022737"/>
    </source>
</evidence>
<dbReference type="EMBL" id="WVHT01000003">
    <property type="protein sequence ID" value="MXV51016.1"/>
    <property type="molecule type" value="Genomic_DNA"/>
</dbReference>
<dbReference type="GO" id="GO:0005886">
    <property type="term" value="C:plasma membrane"/>
    <property type="evidence" value="ECO:0007669"/>
    <property type="project" value="TreeGrafter"/>
</dbReference>
<dbReference type="Pfam" id="PF19406">
    <property type="entry name" value="PKD_5"/>
    <property type="match status" value="2"/>
</dbReference>
<dbReference type="PANTHER" id="PTHR46730:SF4">
    <property type="entry name" value="POLYCYSTIC KIDNEY DISEASE PROTEIN 1-LIKE 1"/>
    <property type="match status" value="1"/>
</dbReference>
<dbReference type="RefSeq" id="WP_160844190.1">
    <property type="nucleotide sequence ID" value="NZ_WVHT01000003.1"/>
</dbReference>
<dbReference type="GO" id="GO:0006816">
    <property type="term" value="P:calcium ion transport"/>
    <property type="evidence" value="ECO:0007669"/>
    <property type="project" value="TreeGrafter"/>
</dbReference>
<dbReference type="PANTHER" id="PTHR46730">
    <property type="entry name" value="POLYCYSTIN-1"/>
    <property type="match status" value="1"/>
</dbReference>
<gene>
    <name evidence="8" type="ORF">GS399_08530</name>
</gene>
<evidence type="ECO:0000256" key="5">
    <source>
        <dbReference type="ARBA" id="ARBA00023136"/>
    </source>
</evidence>
<feature type="domain" description="PKD" evidence="7">
    <location>
        <begin position="2655"/>
        <end position="2687"/>
    </location>
</feature>
<dbReference type="CDD" id="cd00146">
    <property type="entry name" value="PKD"/>
    <property type="match status" value="2"/>
</dbReference>
<evidence type="ECO:0000313" key="8">
    <source>
        <dbReference type="EMBL" id="MXV51016.1"/>
    </source>
</evidence>
<name>A0A7K1Y8U8_9SPHI</name>
<dbReference type="InterPro" id="IPR035986">
    <property type="entry name" value="PKD_dom_sf"/>
</dbReference>
<reference evidence="8 9" key="1">
    <citation type="submission" date="2019-11" db="EMBL/GenBank/DDBJ databases">
        <title>Pedobacter sp. HMF7647 Genome sequencing and assembly.</title>
        <authorList>
            <person name="Kang H."/>
            <person name="Kim H."/>
            <person name="Joh K."/>
        </authorList>
    </citation>
    <scope>NUCLEOTIDE SEQUENCE [LARGE SCALE GENOMIC DNA]</scope>
    <source>
        <strain evidence="8 9">HMF7647</strain>
    </source>
</reference>
<evidence type="ECO:0000259" key="7">
    <source>
        <dbReference type="PROSITE" id="PS50093"/>
    </source>
</evidence>
<keyword evidence="3" id="KW-0677">Repeat</keyword>
<keyword evidence="2" id="KW-0812">Transmembrane</keyword>
<feature type="chain" id="PRO_5029854246" evidence="6">
    <location>
        <begin position="23"/>
        <end position="2907"/>
    </location>
</feature>
<evidence type="ECO:0000256" key="6">
    <source>
        <dbReference type="SAM" id="SignalP"/>
    </source>
</evidence>